<feature type="transmembrane region" description="Helical" evidence="5">
    <location>
        <begin position="38"/>
        <end position="59"/>
    </location>
</feature>
<reference evidence="6 7" key="1">
    <citation type="submission" date="2020-06" db="EMBL/GenBank/DDBJ databases">
        <title>Genome sequence of 2 isolates from Red Sea Mangroves.</title>
        <authorList>
            <person name="Sefrji F."/>
            <person name="Michoud G."/>
            <person name="Merlino G."/>
            <person name="Daffonchio D."/>
        </authorList>
    </citation>
    <scope>NUCLEOTIDE SEQUENCE [LARGE SCALE GENOMIC DNA]</scope>
    <source>
        <strain evidence="6 7">R1DC25</strain>
    </source>
</reference>
<evidence type="ECO:0000256" key="5">
    <source>
        <dbReference type="HAMAP-Rule" id="MF_00189"/>
    </source>
</evidence>
<dbReference type="Pfam" id="PF04279">
    <property type="entry name" value="IspA"/>
    <property type="match status" value="1"/>
</dbReference>
<comment type="function">
    <text evidence="5">Plays a role in cell envelope biogenesis, maintenance of cell envelope integrity and membrane homeostasis.</text>
</comment>
<keyword evidence="2 5" id="KW-0812">Transmembrane</keyword>
<dbReference type="EMBL" id="CP058214">
    <property type="protein sequence ID" value="QPC42331.1"/>
    <property type="molecule type" value="Genomic_DNA"/>
</dbReference>
<evidence type="ECO:0000256" key="2">
    <source>
        <dbReference type="ARBA" id="ARBA00022692"/>
    </source>
</evidence>
<dbReference type="AlphaFoldDB" id="A0A7S8HBB7"/>
<dbReference type="PANTHER" id="PTHR36917:SF1">
    <property type="entry name" value="INNER MEMBRANE-SPANNING PROTEIN YCIB"/>
    <property type="match status" value="1"/>
</dbReference>
<comment type="subcellular location">
    <subcellularLocation>
        <location evidence="5">Cell inner membrane</location>
        <topology evidence="5">Multi-pass membrane protein</topology>
    </subcellularLocation>
</comment>
<dbReference type="PANTHER" id="PTHR36917">
    <property type="entry name" value="INTRACELLULAR SEPTATION PROTEIN A-RELATED"/>
    <property type="match status" value="1"/>
</dbReference>
<evidence type="ECO:0000256" key="1">
    <source>
        <dbReference type="ARBA" id="ARBA00022475"/>
    </source>
</evidence>
<dbReference type="KEGG" id="kmn:HW532_06215"/>
<dbReference type="InterPro" id="IPR006008">
    <property type="entry name" value="YciB"/>
</dbReference>
<accession>A0A7S8HBB7</accession>
<organism evidence="6 7">
    <name type="scientific">Kaustia mangrovi</name>
    <dbReference type="NCBI Taxonomy" id="2593653"/>
    <lineage>
        <taxon>Bacteria</taxon>
        <taxon>Pseudomonadati</taxon>
        <taxon>Pseudomonadota</taxon>
        <taxon>Alphaproteobacteria</taxon>
        <taxon>Hyphomicrobiales</taxon>
        <taxon>Parvibaculaceae</taxon>
        <taxon>Kaustia</taxon>
    </lineage>
</organism>
<keyword evidence="5" id="KW-0997">Cell inner membrane</keyword>
<dbReference type="HAMAP" id="MF_00189">
    <property type="entry name" value="YciB"/>
    <property type="match status" value="1"/>
</dbReference>
<evidence type="ECO:0000313" key="6">
    <source>
        <dbReference type="EMBL" id="QPC42331.1"/>
    </source>
</evidence>
<comment type="similarity">
    <text evidence="5">Belongs to the YciB family.</text>
</comment>
<proteinExistence type="inferred from homology"/>
<keyword evidence="7" id="KW-1185">Reference proteome</keyword>
<protein>
    <recommendedName>
        <fullName evidence="5">Inner membrane-spanning protein YciB</fullName>
    </recommendedName>
</protein>
<feature type="transmembrane region" description="Helical" evidence="5">
    <location>
        <begin position="136"/>
        <end position="152"/>
    </location>
</feature>
<keyword evidence="4 5" id="KW-0472">Membrane</keyword>
<dbReference type="GO" id="GO:0005886">
    <property type="term" value="C:plasma membrane"/>
    <property type="evidence" value="ECO:0007669"/>
    <property type="project" value="UniProtKB-SubCell"/>
</dbReference>
<evidence type="ECO:0000313" key="7">
    <source>
        <dbReference type="Proteomes" id="UP000593594"/>
    </source>
</evidence>
<keyword evidence="3 5" id="KW-1133">Transmembrane helix</keyword>
<name>A0A7S8HBB7_9HYPH</name>
<dbReference type="Proteomes" id="UP000593594">
    <property type="component" value="Chromosome"/>
</dbReference>
<evidence type="ECO:0000256" key="4">
    <source>
        <dbReference type="ARBA" id="ARBA00023136"/>
    </source>
</evidence>
<feature type="transmembrane region" description="Helical" evidence="5">
    <location>
        <begin position="96"/>
        <end position="116"/>
    </location>
</feature>
<feature type="transmembrane region" description="Helical" evidence="5">
    <location>
        <begin position="164"/>
        <end position="184"/>
    </location>
</feature>
<sequence>MRWPMADTDRPPLNPLFKMAVEVGPLAVFFLANARWGIFEATGAYMVATLVALGVSWLVARRVPVMPLVTGVFVVGFGGLTLILHDELFIKMKPTIVNVLFGLILIGGLAFERSLLKPVFGESFALTDEGWRKLTLRWGAFFLVLALLNEVVWRNVSTDMWVNFKVFGIMPLTFVFALTQIGLLQRHALAEERSPEG</sequence>
<feature type="transmembrane region" description="Helical" evidence="5">
    <location>
        <begin position="65"/>
        <end position="84"/>
    </location>
</feature>
<evidence type="ECO:0000256" key="3">
    <source>
        <dbReference type="ARBA" id="ARBA00022989"/>
    </source>
</evidence>
<gene>
    <name evidence="5" type="primary">yciB</name>
    <name evidence="6" type="ORF">HW532_06215</name>
</gene>
<keyword evidence="1 5" id="KW-1003">Cell membrane</keyword>
<dbReference type="NCBIfam" id="NF001323">
    <property type="entry name" value="PRK00259.1-1"/>
    <property type="match status" value="1"/>
</dbReference>
<dbReference type="NCBIfam" id="TIGR00997">
    <property type="entry name" value="ispZ"/>
    <property type="match status" value="1"/>
</dbReference>